<protein>
    <recommendedName>
        <fullName evidence="2">CDT1 Geminin-binding domain-containing protein</fullName>
    </recommendedName>
</protein>
<dbReference type="Proteomes" id="UP000722791">
    <property type="component" value="Unassembled WGS sequence"/>
</dbReference>
<dbReference type="EMBL" id="BNCQ01000006">
    <property type="protein sequence ID" value="GIL99082.1"/>
    <property type="molecule type" value="Genomic_DNA"/>
</dbReference>
<dbReference type="InterPro" id="IPR045173">
    <property type="entry name" value="Cdt1"/>
</dbReference>
<evidence type="ECO:0000313" key="3">
    <source>
        <dbReference type="EMBL" id="GIL72599.1"/>
    </source>
</evidence>
<dbReference type="InterPro" id="IPR038090">
    <property type="entry name" value="Cdt1_C_WH_dom_sf"/>
</dbReference>
<dbReference type="GO" id="GO:0003677">
    <property type="term" value="F:DNA binding"/>
    <property type="evidence" value="ECO:0007669"/>
    <property type="project" value="InterPro"/>
</dbReference>
<feature type="region of interest" description="Disordered" evidence="1">
    <location>
        <begin position="198"/>
        <end position="236"/>
    </location>
</feature>
<dbReference type="SMART" id="SM01075">
    <property type="entry name" value="CDT1"/>
    <property type="match status" value="1"/>
</dbReference>
<feature type="region of interest" description="Disordered" evidence="1">
    <location>
        <begin position="811"/>
        <end position="831"/>
    </location>
</feature>
<gene>
    <name evidence="3" type="ORF">Vretifemale_2892</name>
    <name evidence="4" type="ORF">Vretimale_4329</name>
</gene>
<feature type="region of interest" description="Disordered" evidence="1">
    <location>
        <begin position="617"/>
        <end position="705"/>
    </location>
</feature>
<dbReference type="OrthoDB" id="540186at2759"/>
<reference evidence="3" key="1">
    <citation type="journal article" date="2021" name="Proc. Natl. Acad. Sci. U.S.A.">
        <title>Three genomes in the algal genus Volvox reveal the fate of a haploid sex-determining region after a transition to homothallism.</title>
        <authorList>
            <person name="Yamamoto K."/>
            <person name="Hamaji T."/>
            <person name="Kawai-Toyooka H."/>
            <person name="Matsuzaki R."/>
            <person name="Takahashi F."/>
            <person name="Nishimura Y."/>
            <person name="Kawachi M."/>
            <person name="Noguchi H."/>
            <person name="Minakuchi Y."/>
            <person name="Umen J.G."/>
            <person name="Toyoda A."/>
            <person name="Nozaki H."/>
        </authorList>
    </citation>
    <scope>NUCLEOTIDE SEQUENCE</scope>
    <source>
        <strain evidence="4">NIES-3785</strain>
        <strain evidence="3">NIES-3786</strain>
    </source>
</reference>
<dbReference type="GO" id="GO:0000278">
    <property type="term" value="P:mitotic cell cycle"/>
    <property type="evidence" value="ECO:0007669"/>
    <property type="project" value="TreeGrafter"/>
</dbReference>
<evidence type="ECO:0000259" key="2">
    <source>
        <dbReference type="SMART" id="SM01075"/>
    </source>
</evidence>
<dbReference type="Proteomes" id="UP000747110">
    <property type="component" value="Unassembled WGS sequence"/>
</dbReference>
<dbReference type="InterPro" id="IPR036390">
    <property type="entry name" value="WH_DNA-bd_sf"/>
</dbReference>
<dbReference type="PANTHER" id="PTHR28637">
    <property type="entry name" value="DNA REPLICATION FACTOR CDT1"/>
    <property type="match status" value="1"/>
</dbReference>
<feature type="region of interest" description="Disordered" evidence="1">
    <location>
        <begin position="364"/>
        <end position="401"/>
    </location>
</feature>
<dbReference type="GO" id="GO:0070182">
    <property type="term" value="F:DNA polymerase binding"/>
    <property type="evidence" value="ECO:0007669"/>
    <property type="project" value="TreeGrafter"/>
</dbReference>
<feature type="compositionally biased region" description="Basic and acidic residues" evidence="1">
    <location>
        <begin position="26"/>
        <end position="38"/>
    </location>
</feature>
<evidence type="ECO:0000313" key="4">
    <source>
        <dbReference type="EMBL" id="GIL99082.1"/>
    </source>
</evidence>
<evidence type="ECO:0000256" key="1">
    <source>
        <dbReference type="SAM" id="MobiDB-lite"/>
    </source>
</evidence>
<dbReference type="Pfam" id="PF08839">
    <property type="entry name" value="CDT1"/>
    <property type="match status" value="1"/>
</dbReference>
<feature type="compositionally biased region" description="Basic and acidic residues" evidence="1">
    <location>
        <begin position="49"/>
        <end position="65"/>
    </location>
</feature>
<dbReference type="PANTHER" id="PTHR28637:SF1">
    <property type="entry name" value="DNA REPLICATION FACTOR CDT1"/>
    <property type="match status" value="1"/>
</dbReference>
<accession>A0A8J4BZF6</accession>
<dbReference type="GO" id="GO:0030174">
    <property type="term" value="P:regulation of DNA-templated DNA replication initiation"/>
    <property type="evidence" value="ECO:0007669"/>
    <property type="project" value="InterPro"/>
</dbReference>
<evidence type="ECO:0000313" key="5">
    <source>
        <dbReference type="Proteomes" id="UP000747110"/>
    </source>
</evidence>
<dbReference type="GO" id="GO:0000076">
    <property type="term" value="P:DNA replication checkpoint signaling"/>
    <property type="evidence" value="ECO:0007669"/>
    <property type="project" value="TreeGrafter"/>
</dbReference>
<proteinExistence type="predicted"/>
<feature type="region of interest" description="Disordered" evidence="1">
    <location>
        <begin position="285"/>
        <end position="310"/>
    </location>
</feature>
<dbReference type="GO" id="GO:0005634">
    <property type="term" value="C:nucleus"/>
    <property type="evidence" value="ECO:0007669"/>
    <property type="project" value="TreeGrafter"/>
</dbReference>
<feature type="domain" description="CDT1 Geminin-binding" evidence="2">
    <location>
        <begin position="74"/>
        <end position="208"/>
    </location>
</feature>
<dbReference type="GO" id="GO:0071163">
    <property type="term" value="P:DNA replication preinitiation complex assembly"/>
    <property type="evidence" value="ECO:0007669"/>
    <property type="project" value="InterPro"/>
</dbReference>
<sequence>MKRRSRGEQMLAAAGITAPAVTSKPEQQHNSELKDNDARSPPAKRARAMVKDDPPGRNPEPDTPKRLVDSAFKLPAELELLASMFDALRTGRMMLKRRSEKVTYNSVRHVVENMTKREFRVEHLAQIKYLRPQAFDWQYIRTPSAANPLQMEVQLLLTFDRSAPSDAEGGDGSVGRYSGASELSDFRAQLEEYAKANPMDPETGKLQQHIPQAPLPPRPAAPGATPSRSGSLPLGGLPSPGVGAVGCAAGLLQAEAQVAGSPAAMRGGMVDASLNVMPRTLFRSGMPPGTVPQPSLGPVQEDGTPAAMKGSVARLQQQVPRAGGQSDDHDVEGEVMLEDDDEEGAAEGASLQPTRHEGILTARQQTPFDGSTAVATTPQSKGPRPANLQTTPTSHQQQSAGLARLHSLLSPAAMQKILQTEAAQAAQTPEAKRRAEMRRAVQLLPHAHDLVRIIFGLQGPTVKPLAQVAQAMCERSTQRQGLTAREASNTLVALARAVPEFLRIEDPRVMADGSARPRSVVISRTATINAIAAKLKQLASDPDVAVSAIFERGSGAMLDPGSRGDSPGCGITGLPPSSPLPGLRPRALAQSLEDEAKGVAATASGCVGAMVVSNSGRGSGGAAACGPGSQFGVTELPPPTPSSRRRPPGLPLPPASPLLARGGQTPTRSSAVPRTDRVLGTNGSILDAQGRVGPGPLPASNGAGLSRATSSVSGADDFLRKLCRAGAGAGETSASVPLAVKGIGDSGGEVAACGSLEVMGKAEQEASGQLVAAGARTPGRTAVQEEMLNSIRRSSAKRTCRKLLVDELEVGNGGGNEAAPLRRRLEDSLVD</sequence>
<keyword evidence="5" id="KW-1185">Reference proteome</keyword>
<dbReference type="InterPro" id="IPR014939">
    <property type="entry name" value="CDT1_Gemini-bd-like"/>
</dbReference>
<dbReference type="EMBL" id="BNCP01000004">
    <property type="protein sequence ID" value="GIL72599.1"/>
    <property type="molecule type" value="Genomic_DNA"/>
</dbReference>
<name>A0A8J4BZF6_9CHLO</name>
<dbReference type="Gene3D" id="1.10.10.1420">
    <property type="entry name" value="DNA replication factor Cdt1, C-terminal WH domain"/>
    <property type="match status" value="1"/>
</dbReference>
<feature type="region of interest" description="Disordered" evidence="1">
    <location>
        <begin position="1"/>
        <end position="65"/>
    </location>
</feature>
<feature type="compositionally biased region" description="Polar residues" evidence="1">
    <location>
        <begin position="364"/>
        <end position="380"/>
    </location>
</feature>
<feature type="compositionally biased region" description="Low complexity" evidence="1">
    <location>
        <begin position="221"/>
        <end position="236"/>
    </location>
</feature>
<feature type="compositionally biased region" description="Polar residues" evidence="1">
    <location>
        <begin position="387"/>
        <end position="400"/>
    </location>
</feature>
<comment type="caution">
    <text evidence="3">The sequence shown here is derived from an EMBL/GenBank/DDBJ whole genome shotgun (WGS) entry which is preliminary data.</text>
</comment>
<organism evidence="3 5">
    <name type="scientific">Volvox reticuliferus</name>
    <dbReference type="NCBI Taxonomy" id="1737510"/>
    <lineage>
        <taxon>Eukaryota</taxon>
        <taxon>Viridiplantae</taxon>
        <taxon>Chlorophyta</taxon>
        <taxon>core chlorophytes</taxon>
        <taxon>Chlorophyceae</taxon>
        <taxon>CS clade</taxon>
        <taxon>Chlamydomonadales</taxon>
        <taxon>Volvocaceae</taxon>
        <taxon>Volvox</taxon>
    </lineage>
</organism>
<dbReference type="SUPFAM" id="SSF46785">
    <property type="entry name" value="Winged helix' DNA-binding domain"/>
    <property type="match status" value="1"/>
</dbReference>
<dbReference type="AlphaFoldDB" id="A0A8J4BZF6"/>